<dbReference type="NCBIfam" id="TIGR03368">
    <property type="entry name" value="cellulose_yhjU"/>
    <property type="match status" value="1"/>
</dbReference>
<feature type="transmembrane region" description="Helical" evidence="1">
    <location>
        <begin position="31"/>
        <end position="53"/>
    </location>
</feature>
<dbReference type="GO" id="GO:0016740">
    <property type="term" value="F:transferase activity"/>
    <property type="evidence" value="ECO:0007669"/>
    <property type="project" value="UniProtKB-KW"/>
</dbReference>
<reference evidence="2 3" key="1">
    <citation type="journal article" date="2021" name="Sci. Rep.">
        <title>The distribution of antibiotic resistance genes in chicken gut microbiota commensals.</title>
        <authorList>
            <person name="Juricova H."/>
            <person name="Matiasovicova J."/>
            <person name="Kubasova T."/>
            <person name="Cejkova D."/>
            <person name="Rychlik I."/>
        </authorList>
    </citation>
    <scope>NUCLEOTIDE SEQUENCE [LARGE SCALE GENOMIC DNA]</scope>
    <source>
        <strain evidence="2 3">An829</strain>
    </source>
</reference>
<keyword evidence="1" id="KW-0812">Transmembrane</keyword>
<evidence type="ECO:0000313" key="2">
    <source>
        <dbReference type="EMBL" id="MBM6703871.1"/>
    </source>
</evidence>
<dbReference type="Pfam" id="PF11658">
    <property type="entry name" value="CBP_BcsG"/>
    <property type="match status" value="1"/>
</dbReference>
<keyword evidence="2" id="KW-0808">Transferase</keyword>
<feature type="transmembrane region" description="Helical" evidence="1">
    <location>
        <begin position="60"/>
        <end position="78"/>
    </location>
</feature>
<dbReference type="EMBL" id="JACJJC010000006">
    <property type="protein sequence ID" value="MBM6703871.1"/>
    <property type="molecule type" value="Genomic_DNA"/>
</dbReference>
<evidence type="ECO:0000256" key="1">
    <source>
        <dbReference type="SAM" id="Phobius"/>
    </source>
</evidence>
<dbReference type="Proteomes" id="UP000715095">
    <property type="component" value="Unassembled WGS sequence"/>
</dbReference>
<feature type="transmembrane region" description="Helical" evidence="1">
    <location>
        <begin position="142"/>
        <end position="159"/>
    </location>
</feature>
<proteinExistence type="predicted"/>
<feature type="transmembrane region" description="Helical" evidence="1">
    <location>
        <begin position="112"/>
        <end position="130"/>
    </location>
</feature>
<comment type="caution">
    <text evidence="2">The sequence shown here is derived from an EMBL/GenBank/DDBJ whole genome shotgun (WGS) entry which is preliminary data.</text>
</comment>
<protein>
    <submittedName>
        <fullName evidence="2">Cellulose biosynthesis protein BcsG</fullName>
        <ecNumber evidence="2">2.7.8.-</ecNumber>
    </submittedName>
</protein>
<keyword evidence="1" id="KW-1133">Transmembrane helix</keyword>
<gene>
    <name evidence="2" type="primary">bcsG</name>
    <name evidence="2" type="ORF">H6A60_05155</name>
</gene>
<accession>A0ABS2DRC3</accession>
<keyword evidence="3" id="KW-1185">Reference proteome</keyword>
<sequence>MSAPNVQPSKAEPKTYFGLGLWNVYFIGKFALAYTGYLRLDLLLNAAFFLFVLIPVKGKWLHRLHALVALVLGISLLWSESWLPGPQSILANQSGITGFSVNYVVQLAWDFINFRMVGWGFVILLVYYLLRDFVRVTTITALYLVFLIVQPFFMAPAPVRTQPAVVAEATPKTPDEILKQASTGTTTDAVVPPEEVETWYKTFLDYEKERVAQLPAGIGAKDTPFDIILLNICSLSNDDLEASNLQDHRVFSRFNIKFDKFNSATSYSGPAALRLLTGACGQPSHDALYDSRRPDCEIMNRLDSLGFKQHLFLDHSGAYDNYLNTMRTQAGLTATFEQRKFPLKYMSFNNEEIADTLSVLRHWNRVVTRDKDVRSVSLFNFIALHDGNRLPLHSRWEAFEPRAKAFLDSLNTFINELEKGKRKVLLVVVPEHGAAVRGDRIQTPRLRDIPSRRITQVPVLVKFIGVDDLPKNQIHVTTNTSYLGLSTLIGRVIETNFFSKKAGAVPLEALVQDLPTTHMVSENGQAAVLEYKGRDYMKLNRGKWEPYGG</sequence>
<name>A0ABS2DRC3_9BURK</name>
<dbReference type="RefSeq" id="WP_205102341.1">
    <property type="nucleotide sequence ID" value="NZ_JACJJC010000006.1"/>
</dbReference>
<keyword evidence="1" id="KW-0472">Membrane</keyword>
<evidence type="ECO:0000313" key="3">
    <source>
        <dbReference type="Proteomes" id="UP000715095"/>
    </source>
</evidence>
<organism evidence="2 3">
    <name type="scientific">Sutterella massiliensis</name>
    <dbReference type="NCBI Taxonomy" id="1816689"/>
    <lineage>
        <taxon>Bacteria</taxon>
        <taxon>Pseudomonadati</taxon>
        <taxon>Pseudomonadota</taxon>
        <taxon>Betaproteobacteria</taxon>
        <taxon>Burkholderiales</taxon>
        <taxon>Sutterellaceae</taxon>
        <taxon>Sutterella</taxon>
    </lineage>
</organism>
<dbReference type="EC" id="2.7.8.-" evidence="2"/>
<dbReference type="InterPro" id="IPR017744">
    <property type="entry name" value="BcsG"/>
</dbReference>